<evidence type="ECO:0000256" key="1">
    <source>
        <dbReference type="SAM" id="Phobius"/>
    </source>
</evidence>
<feature type="transmembrane region" description="Helical" evidence="1">
    <location>
        <begin position="117"/>
        <end position="137"/>
    </location>
</feature>
<keyword evidence="1" id="KW-0812">Transmembrane</keyword>
<feature type="transmembrane region" description="Helical" evidence="1">
    <location>
        <begin position="85"/>
        <end position="105"/>
    </location>
</feature>
<feature type="transmembrane region" description="Helical" evidence="1">
    <location>
        <begin position="6"/>
        <end position="24"/>
    </location>
</feature>
<protein>
    <recommendedName>
        <fullName evidence="4">Integral membrane protein</fullName>
    </recommendedName>
</protein>
<dbReference type="Proteomes" id="UP001301731">
    <property type="component" value="Chromosome"/>
</dbReference>
<evidence type="ECO:0000313" key="2">
    <source>
        <dbReference type="EMBL" id="WOX19925.1"/>
    </source>
</evidence>
<evidence type="ECO:0008006" key="4">
    <source>
        <dbReference type="Google" id="ProtNLM"/>
    </source>
</evidence>
<keyword evidence="3" id="KW-1185">Reference proteome</keyword>
<gene>
    <name evidence="2" type="ORF">R2D22_00295</name>
</gene>
<organism evidence="2 3">
    <name type="scientific">Streptomyces solicathayae</name>
    <dbReference type="NCBI Taxonomy" id="3081768"/>
    <lineage>
        <taxon>Bacteria</taxon>
        <taxon>Bacillati</taxon>
        <taxon>Actinomycetota</taxon>
        <taxon>Actinomycetes</taxon>
        <taxon>Kitasatosporales</taxon>
        <taxon>Streptomycetaceae</taxon>
        <taxon>Streptomyces</taxon>
    </lineage>
</organism>
<keyword evidence="1" id="KW-1133">Transmembrane helix</keyword>
<name>A0ABZ0LKW8_9ACTN</name>
<dbReference type="EMBL" id="CP137573">
    <property type="protein sequence ID" value="WOX19925.1"/>
    <property type="molecule type" value="Genomic_DNA"/>
</dbReference>
<sequence>MSTEFAAAMVTVIPVTLLLGGVEINTLQARRRQEAETIQGLIEAAADRILARLAASESPDQRDLSIVSRKGRHDFHEYTVLQMMWGIYTVAGILAEMYLVMWLALAEGPKTPWAANAVAWIGVYGFFLVLFSSATLLMSQRQYQSEVVACSPLPTSEHPAVAAAVALGAGTNVVPPQPDRQASS</sequence>
<accession>A0ABZ0LKW8</accession>
<evidence type="ECO:0000313" key="3">
    <source>
        <dbReference type="Proteomes" id="UP001301731"/>
    </source>
</evidence>
<keyword evidence="1" id="KW-0472">Membrane</keyword>
<dbReference type="RefSeq" id="WP_318100001.1">
    <property type="nucleotide sequence ID" value="NZ_CP137573.1"/>
</dbReference>
<reference evidence="2 3" key="1">
    <citation type="submission" date="2023-10" db="EMBL/GenBank/DDBJ databases">
        <title>The genome sequence of Streptomyces sp. HUAS YS2.</title>
        <authorList>
            <person name="Mo P."/>
        </authorList>
    </citation>
    <scope>NUCLEOTIDE SEQUENCE [LARGE SCALE GENOMIC DNA]</scope>
    <source>
        <strain evidence="2 3">HUAS YS2</strain>
    </source>
</reference>
<proteinExistence type="predicted"/>